<keyword evidence="2 12" id="KW-0028">Amino-acid biosynthesis</keyword>
<evidence type="ECO:0000256" key="13">
    <source>
        <dbReference type="PIRSR" id="PIRSR600183-50"/>
    </source>
</evidence>
<evidence type="ECO:0000256" key="12">
    <source>
        <dbReference type="HAMAP-Rule" id="MF_02120"/>
    </source>
</evidence>
<evidence type="ECO:0000256" key="10">
    <source>
        <dbReference type="ARBA" id="ARBA00066427"/>
    </source>
</evidence>
<dbReference type="InterPro" id="IPR022643">
    <property type="entry name" value="De-COase2_C"/>
</dbReference>
<dbReference type="OrthoDB" id="9802241at2"/>
<evidence type="ECO:0000313" key="18">
    <source>
        <dbReference type="Proteomes" id="UP000288669"/>
    </source>
</evidence>
<dbReference type="PANTHER" id="PTHR43727:SF2">
    <property type="entry name" value="GROUP IV DECARBOXYLASE"/>
    <property type="match status" value="1"/>
</dbReference>
<comment type="cofactor">
    <cofactor evidence="1 12 13 14">
        <name>pyridoxal 5'-phosphate</name>
        <dbReference type="ChEBI" id="CHEBI:597326"/>
    </cofactor>
</comment>
<comment type="function">
    <text evidence="12">Specifically catalyzes the decarboxylation of meso-diaminopimelate (meso-DAP) to L-lysine.</text>
</comment>
<comment type="pathway">
    <text evidence="8 12 14">Amino-acid biosynthesis; L-lysine biosynthesis via DAP pathway; L-lysine from DL-2,6-diaminopimelate: step 1/1.</text>
</comment>
<dbReference type="CDD" id="cd06828">
    <property type="entry name" value="PLPDE_III_DapDC"/>
    <property type="match status" value="1"/>
</dbReference>
<evidence type="ECO:0000256" key="4">
    <source>
        <dbReference type="ARBA" id="ARBA00022898"/>
    </source>
</evidence>
<dbReference type="InterPro" id="IPR029066">
    <property type="entry name" value="PLP-binding_barrel"/>
</dbReference>
<dbReference type="EMBL" id="NGJZ01000001">
    <property type="protein sequence ID" value="RSU08082.1"/>
    <property type="molecule type" value="Genomic_DNA"/>
</dbReference>
<keyword evidence="5 12" id="KW-0457">Lysine biosynthesis</keyword>
<feature type="binding site" evidence="12">
    <location>
        <position position="295"/>
    </location>
    <ligand>
        <name>substrate</name>
    </ligand>
</feature>
<feature type="binding site" evidence="12">
    <location>
        <position position="336"/>
    </location>
    <ligand>
        <name>substrate</name>
    </ligand>
</feature>
<dbReference type="PRINTS" id="PR01179">
    <property type="entry name" value="ODADCRBXLASE"/>
</dbReference>
<evidence type="ECO:0000256" key="11">
    <source>
        <dbReference type="ARBA" id="ARBA00074972"/>
    </source>
</evidence>
<feature type="binding site" evidence="12">
    <location>
        <position position="365"/>
    </location>
    <ligand>
        <name>substrate</name>
    </ligand>
</feature>
<dbReference type="PANTHER" id="PTHR43727">
    <property type="entry name" value="DIAMINOPIMELATE DECARBOXYLASE"/>
    <property type="match status" value="1"/>
</dbReference>
<feature type="binding site" evidence="12">
    <location>
        <position position="393"/>
    </location>
    <ligand>
        <name>substrate</name>
    </ligand>
</feature>
<evidence type="ECO:0000256" key="7">
    <source>
        <dbReference type="ARBA" id="ARBA00050464"/>
    </source>
</evidence>
<evidence type="ECO:0000256" key="14">
    <source>
        <dbReference type="RuleBase" id="RU003738"/>
    </source>
</evidence>
<evidence type="ECO:0000256" key="5">
    <source>
        <dbReference type="ARBA" id="ARBA00023154"/>
    </source>
</evidence>
<keyword evidence="4 12" id="KW-0663">Pyridoxal phosphate</keyword>
<feature type="domain" description="Orn/DAP/Arg decarboxylase 2 C-terminal" evidence="15">
    <location>
        <begin position="36"/>
        <end position="391"/>
    </location>
</feature>
<feature type="binding site" evidence="12">
    <location>
        <position position="332"/>
    </location>
    <ligand>
        <name>substrate</name>
    </ligand>
</feature>
<feature type="binding site" evidence="12">
    <location>
        <begin position="292"/>
        <end position="295"/>
    </location>
    <ligand>
        <name>pyridoxal 5'-phosphate</name>
        <dbReference type="ChEBI" id="CHEBI:597326"/>
    </ligand>
</feature>
<evidence type="ECO:0000256" key="3">
    <source>
        <dbReference type="ARBA" id="ARBA00022793"/>
    </source>
</evidence>
<dbReference type="FunFam" id="3.20.20.10:FF:000003">
    <property type="entry name" value="Diaminopimelate decarboxylase"/>
    <property type="match status" value="1"/>
</dbReference>
<dbReference type="InterPro" id="IPR022644">
    <property type="entry name" value="De-COase2_N"/>
</dbReference>
<comment type="catalytic activity">
    <reaction evidence="7 12 14">
        <text>meso-2,6-diaminopimelate + H(+) = L-lysine + CO2</text>
        <dbReference type="Rhea" id="RHEA:15101"/>
        <dbReference type="ChEBI" id="CHEBI:15378"/>
        <dbReference type="ChEBI" id="CHEBI:16526"/>
        <dbReference type="ChEBI" id="CHEBI:32551"/>
        <dbReference type="ChEBI" id="CHEBI:57791"/>
        <dbReference type="EC" id="4.1.1.20"/>
    </reaction>
</comment>
<feature type="domain" description="Orn/DAP/Arg decarboxylase 2 N-terminal" evidence="16">
    <location>
        <begin position="44"/>
        <end position="299"/>
    </location>
</feature>
<evidence type="ECO:0000313" key="17">
    <source>
        <dbReference type="EMBL" id="RSU08082.1"/>
    </source>
</evidence>
<dbReference type="RefSeq" id="WP_126822329.1">
    <property type="nucleotide sequence ID" value="NZ_JBHLWU010000001.1"/>
</dbReference>
<dbReference type="UniPathway" id="UPA00034">
    <property type="reaction ID" value="UER00027"/>
</dbReference>
<dbReference type="SUPFAM" id="SSF50621">
    <property type="entry name" value="Alanine racemase C-terminal domain-like"/>
    <property type="match status" value="1"/>
</dbReference>
<evidence type="ECO:0000256" key="8">
    <source>
        <dbReference type="ARBA" id="ARBA00060643"/>
    </source>
</evidence>
<reference evidence="17 18" key="1">
    <citation type="submission" date="2017-05" db="EMBL/GenBank/DDBJ databases">
        <title>Vagococcus spp. assemblies.</title>
        <authorList>
            <person name="Gulvik C.A."/>
        </authorList>
    </citation>
    <scope>NUCLEOTIDE SEQUENCE [LARGE SCALE GENOMIC DNA]</scope>
    <source>
        <strain evidence="17 18">DSM 24756</strain>
    </source>
</reference>
<sequence>MKEWLSGTSAINEKGHLCIGGCDTVTLSEKFGTPLFVYDVALIRKMARGFKEAFEQLGMKHKVAYASKAFTCLAIYQLIEQEGLSCDVVSAGELHTALKAGMAPEKIAFHGNNKTFFELEMAVNEKVGTIIVDNFTEIALLSEILSQTQTTQNVLLRLAPGIDAHTHEFIMTGQEDSKFGFDVKSGQAERALKLVLDNPHFCLKGLHCHIGSQIFNTEGFHAATEKMIDLMVEWEHHYQFTAEVLNLGGGFGVHYTEEDEPLEAAEYVRQIAQIVKKSCQEHLYPLPEVWIEPGRSIVAEAGTTLYSVGAVKEIPSIRKYVSVDGGMGDNIRTALYDAKYQAKVANRMRDRQELEEVAITGKYCESGDMLIHSIQLPKLHYGDLIALQTTGAYGYSMSSNYNRNPRPAVVFVEEGAAQLVIQRETLEDLIHLDLPLK</sequence>
<dbReference type="Pfam" id="PF00278">
    <property type="entry name" value="Orn_DAP_Arg_deC"/>
    <property type="match status" value="1"/>
</dbReference>
<evidence type="ECO:0000256" key="1">
    <source>
        <dbReference type="ARBA" id="ARBA00001933"/>
    </source>
</evidence>
<dbReference type="EC" id="4.1.1.20" evidence="10 12"/>
<accession>A0A430AJ01</accession>
<dbReference type="NCBIfam" id="TIGR01048">
    <property type="entry name" value="lysA"/>
    <property type="match status" value="1"/>
</dbReference>
<comment type="similarity">
    <text evidence="9 12">Belongs to the Orn/Lys/Arg decarboxylase class-II family. LysA subfamily.</text>
</comment>
<name>A0A430AJ01_9ENTE</name>
<dbReference type="FunFam" id="2.40.37.10:FF:000003">
    <property type="entry name" value="Diaminopimelate decarboxylase"/>
    <property type="match status" value="1"/>
</dbReference>
<comment type="caution">
    <text evidence="17">The sequence shown here is derived from an EMBL/GenBank/DDBJ whole genome shotgun (WGS) entry which is preliminary data.</text>
</comment>
<dbReference type="InterPro" id="IPR002986">
    <property type="entry name" value="DAP_deCOOHase_LysA"/>
</dbReference>
<dbReference type="SUPFAM" id="SSF51419">
    <property type="entry name" value="PLP-binding barrel"/>
    <property type="match status" value="1"/>
</dbReference>
<gene>
    <name evidence="12" type="primary">lysA</name>
    <name evidence="17" type="ORF">CBF30_02225</name>
</gene>
<keyword evidence="18" id="KW-1185">Reference proteome</keyword>
<dbReference type="Gene3D" id="2.40.37.10">
    <property type="entry name" value="Lyase, Ornithine Decarboxylase, Chain A, domain 1"/>
    <property type="match status" value="1"/>
</dbReference>
<evidence type="ECO:0000259" key="15">
    <source>
        <dbReference type="Pfam" id="PF00278"/>
    </source>
</evidence>
<keyword evidence="3 12" id="KW-0210">Decarboxylase</keyword>
<dbReference type="PRINTS" id="PR01181">
    <property type="entry name" value="DAPDCRBXLASE"/>
</dbReference>
<dbReference type="GO" id="GO:0009089">
    <property type="term" value="P:lysine biosynthetic process via diaminopimelate"/>
    <property type="evidence" value="ECO:0007669"/>
    <property type="project" value="UniProtKB-UniRule"/>
</dbReference>
<feature type="binding site" evidence="12">
    <location>
        <position position="250"/>
    </location>
    <ligand>
        <name>pyridoxal 5'-phosphate</name>
        <dbReference type="ChEBI" id="CHEBI:597326"/>
    </ligand>
</feature>
<evidence type="ECO:0000256" key="9">
    <source>
        <dbReference type="ARBA" id="ARBA00060983"/>
    </source>
</evidence>
<evidence type="ECO:0000259" key="16">
    <source>
        <dbReference type="Pfam" id="PF02784"/>
    </source>
</evidence>
<dbReference type="Pfam" id="PF02784">
    <property type="entry name" value="Orn_Arg_deC_N"/>
    <property type="match status" value="1"/>
</dbReference>
<dbReference type="HAMAP" id="MF_02120">
    <property type="entry name" value="LysA"/>
    <property type="match status" value="1"/>
</dbReference>
<dbReference type="GO" id="GO:0008836">
    <property type="term" value="F:diaminopimelate decarboxylase activity"/>
    <property type="evidence" value="ECO:0007669"/>
    <property type="project" value="UniProtKB-UniRule"/>
</dbReference>
<dbReference type="InterPro" id="IPR009006">
    <property type="entry name" value="Ala_racemase/Decarboxylase_C"/>
</dbReference>
<dbReference type="Proteomes" id="UP000288669">
    <property type="component" value="Unassembled WGS sequence"/>
</dbReference>
<dbReference type="AlphaFoldDB" id="A0A430AJ01"/>
<feature type="binding site" evidence="12">
    <location>
        <position position="393"/>
    </location>
    <ligand>
        <name>pyridoxal 5'-phosphate</name>
        <dbReference type="ChEBI" id="CHEBI:597326"/>
    </ligand>
</feature>
<evidence type="ECO:0000256" key="2">
    <source>
        <dbReference type="ARBA" id="ARBA00022605"/>
    </source>
</evidence>
<comment type="subunit">
    <text evidence="12">Homodimer.</text>
</comment>
<feature type="active site" description="Proton donor" evidence="13">
    <location>
        <position position="364"/>
    </location>
</feature>
<feature type="modified residue" description="N6-(pyridoxal phosphate)lysine" evidence="12 13">
    <location>
        <position position="68"/>
    </location>
</feature>
<evidence type="ECO:0000256" key="6">
    <source>
        <dbReference type="ARBA" id="ARBA00023239"/>
    </source>
</evidence>
<proteinExistence type="inferred from homology"/>
<protein>
    <recommendedName>
        <fullName evidence="11 12">Diaminopimelate decarboxylase</fullName>
        <shortName evidence="12">DAP decarboxylase</shortName>
        <shortName evidence="12">DAPDC</shortName>
        <ecNumber evidence="10 12">4.1.1.20</ecNumber>
    </recommendedName>
</protein>
<organism evidence="17 18">
    <name type="scientific">Vagococcus entomophilus</name>
    <dbReference type="NCBI Taxonomy" id="1160095"/>
    <lineage>
        <taxon>Bacteria</taxon>
        <taxon>Bacillati</taxon>
        <taxon>Bacillota</taxon>
        <taxon>Bacilli</taxon>
        <taxon>Lactobacillales</taxon>
        <taxon>Enterococcaceae</taxon>
        <taxon>Vagococcus</taxon>
    </lineage>
</organism>
<keyword evidence="6 12" id="KW-0456">Lyase</keyword>
<dbReference type="GO" id="GO:0030170">
    <property type="term" value="F:pyridoxal phosphate binding"/>
    <property type="evidence" value="ECO:0007669"/>
    <property type="project" value="UniProtKB-UniRule"/>
</dbReference>
<dbReference type="Gene3D" id="3.20.20.10">
    <property type="entry name" value="Alanine racemase"/>
    <property type="match status" value="1"/>
</dbReference>
<dbReference type="InterPro" id="IPR000183">
    <property type="entry name" value="Orn/DAP/Arg_de-COase"/>
</dbReference>